<reference evidence="5 6" key="1">
    <citation type="submission" date="2016-11" db="EMBL/GenBank/DDBJ databases">
        <title>Study of marine rhodopsin-containing bacteria.</title>
        <authorList>
            <person name="Yoshizawa S."/>
            <person name="Kumagai Y."/>
            <person name="Kogure K."/>
        </authorList>
    </citation>
    <scope>NUCLEOTIDE SEQUENCE [LARGE SCALE GENOMIC DNA]</scope>
    <source>
        <strain evidence="5 6">SG-29</strain>
    </source>
</reference>
<gene>
    <name evidence="5" type="ORF">BSZ36_12825</name>
</gene>
<keyword evidence="3" id="KW-0732">Signal</keyword>
<evidence type="ECO:0000313" key="6">
    <source>
        <dbReference type="Proteomes" id="UP000216446"/>
    </source>
</evidence>
<dbReference type="OrthoDB" id="9797023at2"/>
<dbReference type="Pfam" id="PF00210">
    <property type="entry name" value="Ferritin"/>
    <property type="match status" value="1"/>
</dbReference>
<evidence type="ECO:0000256" key="3">
    <source>
        <dbReference type="SAM" id="SignalP"/>
    </source>
</evidence>
<dbReference type="InParanoid" id="A0A259U1G6"/>
<dbReference type="InterPro" id="IPR009078">
    <property type="entry name" value="Ferritin-like_SF"/>
</dbReference>
<sequence length="190" mass="20720">MSRLTLFAAALLVAAPLSAQDLSVYGSADAGQMVPYDAATRTVSNEALQSTLYELISLKHADHQAHWNVVGPQFYSLHDLLGDLYGALDPYIDQIAERQRALGMAADGDPGRAASGDGLDAFPEGLLADYNVPKILSERYMTVIERIEMRVTETGDAGDSVTQDLLIGTAHELEKHLWMLRSFQRQADGQ</sequence>
<accession>A0A259U1G6</accession>
<dbReference type="RefSeq" id="WP_094549548.1">
    <property type="nucleotide sequence ID" value="NZ_MQWB01000001.1"/>
</dbReference>
<proteinExistence type="inferred from homology"/>
<dbReference type="PANTHER" id="PTHR42932">
    <property type="entry name" value="GENERAL STRESS PROTEIN 20U"/>
    <property type="match status" value="1"/>
</dbReference>
<evidence type="ECO:0000256" key="1">
    <source>
        <dbReference type="ARBA" id="ARBA00009497"/>
    </source>
</evidence>
<dbReference type="InterPro" id="IPR012347">
    <property type="entry name" value="Ferritin-like"/>
</dbReference>
<comment type="similarity">
    <text evidence="1 2">Belongs to the Dps family.</text>
</comment>
<feature type="chain" id="PRO_5012107692" description="Ferritin/DPS domain-containing protein" evidence="3">
    <location>
        <begin position="20"/>
        <end position="190"/>
    </location>
</feature>
<dbReference type="InterPro" id="IPR008331">
    <property type="entry name" value="Ferritin_DPS_dom"/>
</dbReference>
<dbReference type="Proteomes" id="UP000216446">
    <property type="component" value="Unassembled WGS sequence"/>
</dbReference>
<dbReference type="PANTHER" id="PTHR42932:SF3">
    <property type="entry name" value="DNA PROTECTION DURING STARVATION PROTEIN"/>
    <property type="match status" value="1"/>
</dbReference>
<evidence type="ECO:0000259" key="4">
    <source>
        <dbReference type="Pfam" id="PF00210"/>
    </source>
</evidence>
<evidence type="ECO:0000256" key="2">
    <source>
        <dbReference type="RuleBase" id="RU003875"/>
    </source>
</evidence>
<dbReference type="AlphaFoldDB" id="A0A259U1G6"/>
<dbReference type="CDD" id="cd01043">
    <property type="entry name" value="DPS"/>
    <property type="match status" value="1"/>
</dbReference>
<dbReference type="PRINTS" id="PR01346">
    <property type="entry name" value="HELNAPAPROT"/>
</dbReference>
<dbReference type="InterPro" id="IPR002177">
    <property type="entry name" value="DPS_DNA-bd"/>
</dbReference>
<feature type="domain" description="Ferritin/DPS" evidence="4">
    <location>
        <begin position="46"/>
        <end position="184"/>
    </location>
</feature>
<organism evidence="5 6">
    <name type="scientific">Rubricoccus marinus</name>
    <dbReference type="NCBI Taxonomy" id="716817"/>
    <lineage>
        <taxon>Bacteria</taxon>
        <taxon>Pseudomonadati</taxon>
        <taxon>Rhodothermota</taxon>
        <taxon>Rhodothermia</taxon>
        <taxon>Rhodothermales</taxon>
        <taxon>Rubricoccaceae</taxon>
        <taxon>Rubricoccus</taxon>
    </lineage>
</organism>
<dbReference type="Gene3D" id="1.20.1260.10">
    <property type="match status" value="1"/>
</dbReference>
<protein>
    <recommendedName>
        <fullName evidence="4">Ferritin/DPS domain-containing protein</fullName>
    </recommendedName>
</protein>
<evidence type="ECO:0000313" key="5">
    <source>
        <dbReference type="EMBL" id="OZC03790.1"/>
    </source>
</evidence>
<dbReference type="EMBL" id="MQWB01000001">
    <property type="protein sequence ID" value="OZC03790.1"/>
    <property type="molecule type" value="Genomic_DNA"/>
</dbReference>
<name>A0A259U1G6_9BACT</name>
<dbReference type="GO" id="GO:0008199">
    <property type="term" value="F:ferric iron binding"/>
    <property type="evidence" value="ECO:0007669"/>
    <property type="project" value="InterPro"/>
</dbReference>
<feature type="signal peptide" evidence="3">
    <location>
        <begin position="1"/>
        <end position="19"/>
    </location>
</feature>
<keyword evidence="6" id="KW-1185">Reference proteome</keyword>
<dbReference type="SUPFAM" id="SSF47240">
    <property type="entry name" value="Ferritin-like"/>
    <property type="match status" value="1"/>
</dbReference>
<comment type="caution">
    <text evidence="5">The sequence shown here is derived from an EMBL/GenBank/DDBJ whole genome shotgun (WGS) entry which is preliminary data.</text>
</comment>